<sequence length="1453" mass="162527">MKHRLALTSYCLIKTITTKLPLRNFGSKVPLTPVHTLEKQENTKVNVDKNTLALLERLSLVKCDTAEGVKVLEDSIAFADKILHINTDNVQPLYSVLEEENLSLRDDVITEGNCQKDILKNAAVTEDDYFVAPPGNIPLHDIEIESNISRIFSLQNFFKVTSTTKTHVNYNLKKPSKILIHNIYVNWLQSTCSKCSKMFPIFVNKSFDQLKANNVPFGCINPCLPNDNDSSILHNLSHYAPEKETKLKLDLYVPTQDVMQYFIQWQRYRKYWWSSITTTPSLFSINEIKYENEIAKVDIAAQFHWGQEVVETVTLDHRNNILENLSSISCSTNLEAALFILLLDAFNSESKHYLRFHRKMAPYKMSFALDYKDSDNKSTMNELAILLYNLMETNKITTWLPDFALPMESQIKENLLMGVTYTAVISEGSLSNGIVHLLNSNTTLKEQIHIADISSEILLEKKDVTNDDKKKKKGNRKKGNDSDDDWVDVNSSESELDISDSDEDSVHEDDGEIVEEEEDDDDGEELDDEETENNDDNEKETAQLNPKIVKGRKVLKAKRKLNKQDIKEKVETARNIAMETIFTDEDFKRIDAAQVKKHISGVKRKSAVEEEDESGELVQLSAIENIHKKRKHDKSARLDSVLKGREERDKFGYKDRRKNIHCSKTNREKRKTKNYQMIVKPPGALLAYSGYNDKDARVTAAIAKSVGFGILKEKINAIAQYLEGPLKQVASSLLNHQGALLAYSGYNDKDARVTAAIARCFACGTENGFRVFNSDPLKEKERQNFAEGGLSYVEMLFRCNYMALVGGGKTPVYPPNRVIIWDDLKKDSAISLDFNSPVKAVKLRRDRIVVVLVICADGSYYKYKFNEKGECTRDVYAQFLETSEDSQQLFPPHFGSPYSNTCPAVASSAAACSWRSARRRCVASVCASSASTRSPRDSTAATMAPVSPQLSANFRAMCGLPSQKRAGARAGGGAGGGSTGDSEPARDAADGGRYTCVHAPAATGQPPARMSSGSGDQQLSDSQHPTTTVTNPISNASTMYTSAFPAPPTTHVVSVRNDGFFKSVAFPKILQSALNFVRRIISSLRKVPKFDGDVRWRRRVGRASPPVVADAADARAGVRGDDSSATEPGRLGPGTWPPPRYLSQKKYADLLNLLHKGATLLLQRDQQGSGADLAILLLDVLTKSETQPSEEWIEKLANLFEIMSSTIPERETFLTNAVKWSMDNNKKGHPLLHKKIAEVYWREKKYTAAHKHFLHSSDGAAYANMLIELHTTKGLKSEIDLDDFVMMYKWLPTDSEPNLPPASYTNLGVGEDLIAAAVREVKEETGVDADFQSLGVDWMETAKISVELKMPQWASAEGGGSEAESPDQMMLCYDDETSEYYENKPDSDVKIEQAGERERREDCLFFLPIWTSDGFNGDDENVEPAFVLSREEQNNNEPSDPEPEETSSVRTCL</sequence>
<organism evidence="1 2">
    <name type="scientific">Choristoneura fumiferana</name>
    <name type="common">Spruce budworm moth</name>
    <name type="synonym">Archips fumiferana</name>
    <dbReference type="NCBI Taxonomy" id="7141"/>
    <lineage>
        <taxon>Eukaryota</taxon>
        <taxon>Metazoa</taxon>
        <taxon>Ecdysozoa</taxon>
        <taxon>Arthropoda</taxon>
        <taxon>Hexapoda</taxon>
        <taxon>Insecta</taxon>
        <taxon>Pterygota</taxon>
        <taxon>Neoptera</taxon>
        <taxon>Endopterygota</taxon>
        <taxon>Lepidoptera</taxon>
        <taxon>Glossata</taxon>
        <taxon>Ditrysia</taxon>
        <taxon>Tortricoidea</taxon>
        <taxon>Tortricidae</taxon>
        <taxon>Tortricinae</taxon>
        <taxon>Choristoneura</taxon>
    </lineage>
</organism>
<keyword evidence="2" id="KW-1185">Reference proteome</keyword>
<protein>
    <submittedName>
        <fullName evidence="1">Uncharacterized protein</fullName>
    </submittedName>
</protein>
<dbReference type="Proteomes" id="UP001064048">
    <property type="component" value="Chromosome 6"/>
</dbReference>
<evidence type="ECO:0000313" key="2">
    <source>
        <dbReference type="Proteomes" id="UP001064048"/>
    </source>
</evidence>
<comment type="caution">
    <text evidence="1">The sequence shown here is derived from an EMBL/GenBank/DDBJ whole genome shotgun (WGS) entry which is preliminary data.</text>
</comment>
<reference evidence="1 2" key="1">
    <citation type="journal article" date="2022" name="Genome Biol. Evol.">
        <title>The Spruce Budworm Genome: Reconstructing the Evolutionary History of Antifreeze Proteins.</title>
        <authorList>
            <person name="Beliveau C."/>
            <person name="Gagne P."/>
            <person name="Picq S."/>
            <person name="Vernygora O."/>
            <person name="Keeling C.I."/>
            <person name="Pinkney K."/>
            <person name="Doucet D."/>
            <person name="Wen F."/>
            <person name="Johnston J.S."/>
            <person name="Maaroufi H."/>
            <person name="Boyle B."/>
            <person name="Laroche J."/>
            <person name="Dewar K."/>
            <person name="Juretic N."/>
            <person name="Blackburn G."/>
            <person name="Nisole A."/>
            <person name="Brunet B."/>
            <person name="Brandao M."/>
            <person name="Lumley L."/>
            <person name="Duan J."/>
            <person name="Quan G."/>
            <person name="Lucarotti C.J."/>
            <person name="Roe A.D."/>
            <person name="Sperling F.A.H."/>
            <person name="Levesque R.C."/>
            <person name="Cusson M."/>
        </authorList>
    </citation>
    <scope>NUCLEOTIDE SEQUENCE [LARGE SCALE GENOMIC DNA]</scope>
    <source>
        <strain evidence="1">Glfc:IPQL:Cfum</strain>
    </source>
</reference>
<proteinExistence type="predicted"/>
<gene>
    <name evidence="1" type="ORF">MSG28_004095</name>
</gene>
<name>A0ACC0KHG9_CHOFU</name>
<evidence type="ECO:0000313" key="1">
    <source>
        <dbReference type="EMBL" id="KAI8435914.1"/>
    </source>
</evidence>
<dbReference type="EMBL" id="CM046106">
    <property type="protein sequence ID" value="KAI8435914.1"/>
    <property type="molecule type" value="Genomic_DNA"/>
</dbReference>
<accession>A0ACC0KHG9</accession>